<sequence length="20" mass="2407">MMNALFWRQAKRYLLGLPVV</sequence>
<gene>
    <name evidence="1" type="ORF">RUN1985_v1_2080001</name>
</gene>
<dbReference type="AlphaFoldDB" id="A0A0S4VE01"/>
<protein>
    <submittedName>
        <fullName evidence="1">Uncharacterized protein</fullName>
    </submittedName>
</protein>
<dbReference type="EMBL" id="LN899824">
    <property type="protein sequence ID" value="CUV32196.1"/>
    <property type="molecule type" value="Genomic_DNA"/>
</dbReference>
<accession>A0A0S4VE01</accession>
<organism evidence="1">
    <name type="scientific">Ralstonia solanacearum</name>
    <name type="common">Pseudomonas solanacearum</name>
    <dbReference type="NCBI Taxonomy" id="305"/>
    <lineage>
        <taxon>Bacteria</taxon>
        <taxon>Pseudomonadati</taxon>
        <taxon>Pseudomonadota</taxon>
        <taxon>Betaproteobacteria</taxon>
        <taxon>Burkholderiales</taxon>
        <taxon>Burkholderiaceae</taxon>
        <taxon>Ralstonia</taxon>
        <taxon>Ralstonia solanacearum species complex</taxon>
    </lineage>
</organism>
<name>A0A0S4VE01_RALSL</name>
<proteinExistence type="predicted"/>
<reference evidence="1" key="1">
    <citation type="submission" date="2015-10" db="EMBL/GenBank/DDBJ databases">
        <authorList>
            <person name="Gilbert D.G."/>
        </authorList>
    </citation>
    <scope>NUCLEOTIDE SEQUENCE</scope>
    <source>
        <strain evidence="1">Phyl III-seqv23</strain>
    </source>
</reference>
<evidence type="ECO:0000313" key="1">
    <source>
        <dbReference type="EMBL" id="CUV32196.1"/>
    </source>
</evidence>